<keyword evidence="3" id="KW-0862">Zinc</keyword>
<dbReference type="EMBL" id="MU254209">
    <property type="protein sequence ID" value="KAG9241461.1"/>
    <property type="molecule type" value="Genomic_DNA"/>
</dbReference>
<evidence type="ECO:0000313" key="7">
    <source>
        <dbReference type="Proteomes" id="UP000887226"/>
    </source>
</evidence>
<evidence type="ECO:0000256" key="4">
    <source>
        <dbReference type="ARBA" id="ARBA00023239"/>
    </source>
</evidence>
<dbReference type="PANTHER" id="PTHR33337">
    <property type="entry name" value="GFA DOMAIN-CONTAINING PROTEIN"/>
    <property type="match status" value="1"/>
</dbReference>
<keyword evidence="4" id="KW-0456">Lyase</keyword>
<evidence type="ECO:0000256" key="2">
    <source>
        <dbReference type="ARBA" id="ARBA00022723"/>
    </source>
</evidence>
<dbReference type="GO" id="GO:0016846">
    <property type="term" value="F:carbon-sulfur lyase activity"/>
    <property type="evidence" value="ECO:0007669"/>
    <property type="project" value="InterPro"/>
</dbReference>
<reference evidence="6" key="1">
    <citation type="journal article" date="2021" name="IMA Fungus">
        <title>Genomic characterization of three marine fungi, including Emericellopsis atlantica sp. nov. with signatures of a generalist lifestyle and marine biomass degradation.</title>
        <authorList>
            <person name="Hagestad O.C."/>
            <person name="Hou L."/>
            <person name="Andersen J.H."/>
            <person name="Hansen E.H."/>
            <person name="Altermark B."/>
            <person name="Li C."/>
            <person name="Kuhnert E."/>
            <person name="Cox R.J."/>
            <person name="Crous P.W."/>
            <person name="Spatafora J.W."/>
            <person name="Lail K."/>
            <person name="Amirebrahimi M."/>
            <person name="Lipzen A."/>
            <person name="Pangilinan J."/>
            <person name="Andreopoulos W."/>
            <person name="Hayes R.D."/>
            <person name="Ng V."/>
            <person name="Grigoriev I.V."/>
            <person name="Jackson S.A."/>
            <person name="Sutton T.D.S."/>
            <person name="Dobson A.D.W."/>
            <person name="Rama T."/>
        </authorList>
    </citation>
    <scope>NUCLEOTIDE SEQUENCE</scope>
    <source>
        <strain evidence="6">TRa3180A</strain>
    </source>
</reference>
<dbReference type="Pfam" id="PF04828">
    <property type="entry name" value="GFA"/>
    <property type="match status" value="1"/>
</dbReference>
<keyword evidence="2" id="KW-0479">Metal-binding</keyword>
<evidence type="ECO:0000256" key="3">
    <source>
        <dbReference type="ARBA" id="ARBA00022833"/>
    </source>
</evidence>
<sequence length="103" mass="11602">SHTPVPYQLCACSICRKVDGYGGSVNFGNVADSLEITKGNDRIKKYTATKDRGKATAEKCTPERSFCGECSTMIWLWDKTWPELIHLFALAIDIENGRKQRIF</sequence>
<dbReference type="InterPro" id="IPR011057">
    <property type="entry name" value="Mss4-like_sf"/>
</dbReference>
<feature type="non-terminal residue" evidence="6">
    <location>
        <position position="1"/>
    </location>
</feature>
<dbReference type="AlphaFoldDB" id="A0A9P7YXB6"/>
<dbReference type="Gene3D" id="2.170.150.70">
    <property type="match status" value="1"/>
</dbReference>
<gene>
    <name evidence="6" type="ORF">BJ878DRAFT_428070</name>
</gene>
<protein>
    <recommendedName>
        <fullName evidence="5">CENP-V/GFA domain-containing protein</fullName>
    </recommendedName>
</protein>
<accession>A0A9P7YXB6</accession>
<dbReference type="InterPro" id="IPR006913">
    <property type="entry name" value="CENP-V/GFA"/>
</dbReference>
<comment type="similarity">
    <text evidence="1">Belongs to the Gfa family.</text>
</comment>
<proteinExistence type="inferred from homology"/>
<evidence type="ECO:0000256" key="1">
    <source>
        <dbReference type="ARBA" id="ARBA00005495"/>
    </source>
</evidence>
<organism evidence="6 7">
    <name type="scientific">Calycina marina</name>
    <dbReference type="NCBI Taxonomy" id="1763456"/>
    <lineage>
        <taxon>Eukaryota</taxon>
        <taxon>Fungi</taxon>
        <taxon>Dikarya</taxon>
        <taxon>Ascomycota</taxon>
        <taxon>Pezizomycotina</taxon>
        <taxon>Leotiomycetes</taxon>
        <taxon>Helotiales</taxon>
        <taxon>Pezizellaceae</taxon>
        <taxon>Calycina</taxon>
    </lineage>
</organism>
<evidence type="ECO:0000313" key="6">
    <source>
        <dbReference type="EMBL" id="KAG9241461.1"/>
    </source>
</evidence>
<comment type="caution">
    <text evidence="6">The sequence shown here is derived from an EMBL/GenBank/DDBJ whole genome shotgun (WGS) entry which is preliminary data.</text>
</comment>
<dbReference type="SUPFAM" id="SSF51316">
    <property type="entry name" value="Mss4-like"/>
    <property type="match status" value="1"/>
</dbReference>
<feature type="domain" description="CENP-V/GFA" evidence="5">
    <location>
        <begin position="3"/>
        <end position="93"/>
    </location>
</feature>
<dbReference type="Proteomes" id="UP000887226">
    <property type="component" value="Unassembled WGS sequence"/>
</dbReference>
<keyword evidence="7" id="KW-1185">Reference proteome</keyword>
<evidence type="ECO:0000259" key="5">
    <source>
        <dbReference type="Pfam" id="PF04828"/>
    </source>
</evidence>
<dbReference type="OrthoDB" id="406544at2759"/>
<dbReference type="PANTHER" id="PTHR33337:SF44">
    <property type="entry name" value="DUF636 DOMAIN PROTEIN (AFU_ORTHOLOGUE AFUA_1G09754)"/>
    <property type="match status" value="1"/>
</dbReference>
<name>A0A9P7YXB6_9HELO</name>
<dbReference type="GO" id="GO:0046872">
    <property type="term" value="F:metal ion binding"/>
    <property type="evidence" value="ECO:0007669"/>
    <property type="project" value="UniProtKB-KW"/>
</dbReference>